<dbReference type="EMBL" id="CP063989">
    <property type="protein sequence ID" value="QPL05349.1"/>
    <property type="molecule type" value="Genomic_DNA"/>
</dbReference>
<organism evidence="3 4">
    <name type="scientific">Actinomyces respiraculi</name>
    <dbReference type="NCBI Taxonomy" id="2744574"/>
    <lineage>
        <taxon>Bacteria</taxon>
        <taxon>Bacillati</taxon>
        <taxon>Actinomycetota</taxon>
        <taxon>Actinomycetes</taxon>
        <taxon>Actinomycetales</taxon>
        <taxon>Actinomycetaceae</taxon>
        <taxon>Actinomyces</taxon>
    </lineage>
</organism>
<keyword evidence="2" id="KW-1133">Transmembrane helix</keyword>
<feature type="compositionally biased region" description="Low complexity" evidence="1">
    <location>
        <begin position="68"/>
        <end position="83"/>
    </location>
</feature>
<evidence type="ECO:0000313" key="4">
    <source>
        <dbReference type="Proteomes" id="UP000594637"/>
    </source>
</evidence>
<dbReference type="KEGG" id="arep:ID810_11690"/>
<evidence type="ECO:0000256" key="1">
    <source>
        <dbReference type="SAM" id="MobiDB-lite"/>
    </source>
</evidence>
<keyword evidence="2" id="KW-0812">Transmembrane</keyword>
<dbReference type="AlphaFoldDB" id="A0A7T0PW40"/>
<dbReference type="RefSeq" id="WP_166858201.1">
    <property type="nucleotide sequence ID" value="NZ_CP063989.1"/>
</dbReference>
<feature type="transmembrane region" description="Helical" evidence="2">
    <location>
        <begin position="40"/>
        <end position="60"/>
    </location>
</feature>
<keyword evidence="4" id="KW-1185">Reference proteome</keyword>
<protein>
    <submittedName>
        <fullName evidence="3">Uncharacterized protein</fullName>
    </submittedName>
</protein>
<keyword evidence="2" id="KW-0472">Membrane</keyword>
<evidence type="ECO:0000313" key="3">
    <source>
        <dbReference type="EMBL" id="QPL05349.1"/>
    </source>
</evidence>
<name>A0A7T0PW40_9ACTO</name>
<evidence type="ECO:0000256" key="2">
    <source>
        <dbReference type="SAM" id="Phobius"/>
    </source>
</evidence>
<proteinExistence type="predicted"/>
<sequence>MARDTDAAVLDSARVRHRRLASALERGSAPGRPRPVLPRLIASLIVAALACAGCVGYSFITTHLDSLATTGTTGTTSAPSDSPAPELERLP</sequence>
<accession>A0A7T0PW40</accession>
<reference evidence="3 4" key="1">
    <citation type="submission" date="2020-11" db="EMBL/GenBank/DDBJ databases">
        <title>Actinomyces sp. ZJ750.</title>
        <authorList>
            <person name="Zhou J."/>
        </authorList>
    </citation>
    <scope>NUCLEOTIDE SEQUENCE [LARGE SCALE GENOMIC DNA]</scope>
    <source>
        <strain evidence="3 4">ZJ750</strain>
    </source>
</reference>
<gene>
    <name evidence="3" type="ORF">ID810_11690</name>
</gene>
<dbReference type="Proteomes" id="UP000594637">
    <property type="component" value="Chromosome"/>
</dbReference>
<feature type="region of interest" description="Disordered" evidence="1">
    <location>
        <begin position="68"/>
        <end position="91"/>
    </location>
</feature>